<sequence>MKVCLGVPRTLVWMVLPLGLVGVAGCGGPGLPEGAPKQLDVDETPHYRIGPGDSVNIFVWRNPELSVTVPVRPDGRITTPLVEDVVASGRTPTQLARVMENELSTYIKQPEVTVMVDQFQGLPPRQIRVVGEATEPMALPYQDDLSLLDVMIEVGGLTEFAAGNRAKLVRTVDGERKQYNVRLDDLVRDGDISQNVDMLPGDVLFIPEALF</sequence>
<dbReference type="EMBL" id="FMUN01000003">
    <property type="protein sequence ID" value="SCY12135.1"/>
    <property type="molecule type" value="Genomic_DNA"/>
</dbReference>
<proteinExistence type="predicted"/>
<evidence type="ECO:0000259" key="2">
    <source>
        <dbReference type="Pfam" id="PF02563"/>
    </source>
</evidence>
<dbReference type="Pfam" id="PF02563">
    <property type="entry name" value="Poly_export"/>
    <property type="match status" value="1"/>
</dbReference>
<dbReference type="Pfam" id="PF10531">
    <property type="entry name" value="SLBB"/>
    <property type="match status" value="1"/>
</dbReference>
<evidence type="ECO:0000313" key="4">
    <source>
        <dbReference type="EMBL" id="SCY12135.1"/>
    </source>
</evidence>
<evidence type="ECO:0000313" key="5">
    <source>
        <dbReference type="Proteomes" id="UP000183104"/>
    </source>
</evidence>
<name>A0A1G5DBQ3_9GAMM</name>
<evidence type="ECO:0000256" key="1">
    <source>
        <dbReference type="ARBA" id="ARBA00022729"/>
    </source>
</evidence>
<accession>A0A1G5DBQ3</accession>
<dbReference type="InterPro" id="IPR017477">
    <property type="entry name" value="PEP-CTERM_polysacc_export"/>
</dbReference>
<dbReference type="PANTHER" id="PTHR33619">
    <property type="entry name" value="POLYSACCHARIDE EXPORT PROTEIN GFCE-RELATED"/>
    <property type="match status" value="1"/>
</dbReference>
<dbReference type="Proteomes" id="UP000183104">
    <property type="component" value="Unassembled WGS sequence"/>
</dbReference>
<evidence type="ECO:0000259" key="3">
    <source>
        <dbReference type="Pfam" id="PF10531"/>
    </source>
</evidence>
<protein>
    <submittedName>
        <fullName evidence="4">Polysaccharide export outer membrane protein</fullName>
    </submittedName>
</protein>
<dbReference type="NCBIfam" id="TIGR03027">
    <property type="entry name" value="pepcterm_export"/>
    <property type="match status" value="1"/>
</dbReference>
<dbReference type="PROSITE" id="PS51257">
    <property type="entry name" value="PROKAR_LIPOPROTEIN"/>
    <property type="match status" value="1"/>
</dbReference>
<gene>
    <name evidence="4" type="ORF">SAMN05661077_1264</name>
</gene>
<dbReference type="Gene3D" id="3.10.560.10">
    <property type="entry name" value="Outer membrane lipoprotein wza domain like"/>
    <property type="match status" value="1"/>
</dbReference>
<dbReference type="InterPro" id="IPR003715">
    <property type="entry name" value="Poly_export_N"/>
</dbReference>
<keyword evidence="1" id="KW-0732">Signal</keyword>
<feature type="domain" description="Soluble ligand binding" evidence="3">
    <location>
        <begin position="127"/>
        <end position="175"/>
    </location>
</feature>
<dbReference type="PANTHER" id="PTHR33619:SF3">
    <property type="entry name" value="POLYSACCHARIDE EXPORT PROTEIN GFCE-RELATED"/>
    <property type="match status" value="1"/>
</dbReference>
<dbReference type="GO" id="GO:0015159">
    <property type="term" value="F:polysaccharide transmembrane transporter activity"/>
    <property type="evidence" value="ECO:0007669"/>
    <property type="project" value="InterPro"/>
</dbReference>
<feature type="domain" description="Polysaccharide export protein N-terminal" evidence="2">
    <location>
        <begin position="43"/>
        <end position="116"/>
    </location>
</feature>
<reference evidence="5" key="1">
    <citation type="submission" date="2016-10" db="EMBL/GenBank/DDBJ databases">
        <authorList>
            <person name="Varghese N."/>
        </authorList>
    </citation>
    <scope>NUCLEOTIDE SEQUENCE [LARGE SCALE GENOMIC DNA]</scope>
    <source>
        <strain evidence="5">HL 19</strain>
    </source>
</reference>
<keyword evidence="5" id="KW-1185">Reference proteome</keyword>
<dbReference type="STRING" id="381306.AN478_07490"/>
<dbReference type="InterPro" id="IPR019554">
    <property type="entry name" value="Soluble_ligand-bd"/>
</dbReference>
<organism evidence="4 5">
    <name type="scientific">Thiohalorhabdus denitrificans</name>
    <dbReference type="NCBI Taxonomy" id="381306"/>
    <lineage>
        <taxon>Bacteria</taxon>
        <taxon>Pseudomonadati</taxon>
        <taxon>Pseudomonadota</taxon>
        <taxon>Gammaproteobacteria</taxon>
        <taxon>Thiohalorhabdales</taxon>
        <taxon>Thiohalorhabdaceae</taxon>
        <taxon>Thiohalorhabdus</taxon>
    </lineage>
</organism>
<dbReference type="InterPro" id="IPR049712">
    <property type="entry name" value="Poly_export"/>
</dbReference>
<dbReference type="AlphaFoldDB" id="A0A1G5DBQ3"/>